<name>A0ABD1QUQ8_9LAMI</name>
<accession>A0ABD1QUQ8</accession>
<proteinExistence type="predicted"/>
<keyword evidence="2" id="KW-1185">Reference proteome</keyword>
<sequence length="155" mass="17157">MWTEKQSPEVFTGNLWALIISKSLQNVPLPLGTQPLCGLFMLRTEYCLAAGPFPLGTRPLCSLFMLPKEHRLAVGPLPLGTRPLYSLFMLPTEHRLTVGPLLLETQPLCGLFMLPKECIASLQGLSHLGLGHYAACSCCLRSFTLPTPFNSMYHE</sequence>
<organism evidence="1 2">
    <name type="scientific">Abeliophyllum distichum</name>
    <dbReference type="NCBI Taxonomy" id="126358"/>
    <lineage>
        <taxon>Eukaryota</taxon>
        <taxon>Viridiplantae</taxon>
        <taxon>Streptophyta</taxon>
        <taxon>Embryophyta</taxon>
        <taxon>Tracheophyta</taxon>
        <taxon>Spermatophyta</taxon>
        <taxon>Magnoliopsida</taxon>
        <taxon>eudicotyledons</taxon>
        <taxon>Gunneridae</taxon>
        <taxon>Pentapetalae</taxon>
        <taxon>asterids</taxon>
        <taxon>lamiids</taxon>
        <taxon>Lamiales</taxon>
        <taxon>Oleaceae</taxon>
        <taxon>Forsythieae</taxon>
        <taxon>Abeliophyllum</taxon>
    </lineage>
</organism>
<protein>
    <submittedName>
        <fullName evidence="1">Uncharacterized protein</fullName>
    </submittedName>
</protein>
<reference evidence="2" key="1">
    <citation type="submission" date="2024-07" db="EMBL/GenBank/DDBJ databases">
        <title>Two chromosome-level genome assemblies of Korean endemic species Abeliophyllum distichum and Forsythia ovata (Oleaceae).</title>
        <authorList>
            <person name="Jang H."/>
        </authorList>
    </citation>
    <scope>NUCLEOTIDE SEQUENCE [LARGE SCALE GENOMIC DNA]</scope>
</reference>
<comment type="caution">
    <text evidence="1">The sequence shown here is derived from an EMBL/GenBank/DDBJ whole genome shotgun (WGS) entry which is preliminary data.</text>
</comment>
<gene>
    <name evidence="1" type="ORF">Adt_32909</name>
</gene>
<evidence type="ECO:0000313" key="2">
    <source>
        <dbReference type="Proteomes" id="UP001604336"/>
    </source>
</evidence>
<evidence type="ECO:0000313" key="1">
    <source>
        <dbReference type="EMBL" id="KAL2479943.1"/>
    </source>
</evidence>
<dbReference type="AlphaFoldDB" id="A0ABD1QUQ8"/>
<dbReference type="EMBL" id="JBFOLK010000010">
    <property type="protein sequence ID" value="KAL2479943.1"/>
    <property type="molecule type" value="Genomic_DNA"/>
</dbReference>
<dbReference type="Proteomes" id="UP001604336">
    <property type="component" value="Unassembled WGS sequence"/>
</dbReference>